<protein>
    <recommendedName>
        <fullName evidence="9">Membrane fusion protein (MFP) family protein</fullName>
    </recommendedName>
</protein>
<evidence type="ECO:0000313" key="14">
    <source>
        <dbReference type="Proteomes" id="UP001330434"/>
    </source>
</evidence>
<dbReference type="Gene3D" id="1.10.287.470">
    <property type="entry name" value="Helix hairpin bin"/>
    <property type="match status" value="1"/>
</dbReference>
<reference evidence="13 14" key="1">
    <citation type="journal article" date="2024" name="Environ. Microbiol.">
        <title>Novel evolutionary insights on the interactions of the Holosporales (Alphaproteobacteria) with eukaryotic hosts from comparative genomics.</title>
        <authorList>
            <person name="Giovannini M."/>
            <person name="Petroni G."/>
            <person name="Castelli M."/>
        </authorList>
    </citation>
    <scope>NUCLEOTIDE SEQUENCE [LARGE SCALE GENOMIC DNA]</scope>
    <source>
        <strain evidence="13 14">US_Bl 15I1</strain>
    </source>
</reference>
<evidence type="ECO:0000256" key="9">
    <source>
        <dbReference type="RuleBase" id="RU365093"/>
    </source>
</evidence>
<feature type="coiled-coil region" evidence="10">
    <location>
        <begin position="152"/>
        <end position="295"/>
    </location>
</feature>
<keyword evidence="8 9" id="KW-0472">Membrane</keyword>
<keyword evidence="7 9" id="KW-1133">Transmembrane helix</keyword>
<evidence type="ECO:0000256" key="4">
    <source>
        <dbReference type="ARBA" id="ARBA00022475"/>
    </source>
</evidence>
<dbReference type="PANTHER" id="PTHR30386">
    <property type="entry name" value="MEMBRANE FUSION SUBUNIT OF EMRAB-TOLC MULTIDRUG EFFLUX PUMP"/>
    <property type="match status" value="1"/>
</dbReference>
<keyword evidence="10" id="KW-0175">Coiled coil</keyword>
<name>A0ABZ2C1J3_9PROT</name>
<gene>
    <name evidence="13" type="ORF">Bealeia1_00242</name>
</gene>
<evidence type="ECO:0000256" key="1">
    <source>
        <dbReference type="ARBA" id="ARBA00004377"/>
    </source>
</evidence>
<dbReference type="Gene3D" id="2.40.50.100">
    <property type="match status" value="1"/>
</dbReference>
<dbReference type="InterPro" id="IPR010129">
    <property type="entry name" value="T1SS_HlyD"/>
</dbReference>
<dbReference type="InterPro" id="IPR050739">
    <property type="entry name" value="MFP"/>
</dbReference>
<proteinExistence type="inferred from homology"/>
<dbReference type="InterPro" id="IPR058982">
    <property type="entry name" value="Beta-barrel_AprE"/>
</dbReference>
<evidence type="ECO:0000256" key="7">
    <source>
        <dbReference type="ARBA" id="ARBA00022989"/>
    </source>
</evidence>
<comment type="subcellular location">
    <subcellularLocation>
        <location evidence="1 9">Cell inner membrane</location>
        <topology evidence="1 9">Single-pass membrane protein</topology>
    </subcellularLocation>
</comment>
<evidence type="ECO:0000313" key="13">
    <source>
        <dbReference type="EMBL" id="WVX66071.1"/>
    </source>
</evidence>
<keyword evidence="14" id="KW-1185">Reference proteome</keyword>
<dbReference type="NCBIfam" id="TIGR01843">
    <property type="entry name" value="type_I_hlyD"/>
    <property type="match status" value="1"/>
</dbReference>
<dbReference type="Gene3D" id="2.40.30.170">
    <property type="match status" value="1"/>
</dbReference>
<accession>A0ABZ2C1J3</accession>
<dbReference type="SUPFAM" id="SSF111369">
    <property type="entry name" value="HlyD-like secretion proteins"/>
    <property type="match status" value="1"/>
</dbReference>
<dbReference type="Pfam" id="PF25994">
    <property type="entry name" value="HH_AprE"/>
    <property type="match status" value="1"/>
</dbReference>
<feature type="transmembrane region" description="Helical" evidence="9">
    <location>
        <begin position="31"/>
        <end position="52"/>
    </location>
</feature>
<dbReference type="Proteomes" id="UP001330434">
    <property type="component" value="Chromosome"/>
</dbReference>
<dbReference type="PANTHER" id="PTHR30386:SF26">
    <property type="entry name" value="TRANSPORT PROTEIN COMB"/>
    <property type="match status" value="1"/>
</dbReference>
<evidence type="ECO:0000256" key="10">
    <source>
        <dbReference type="SAM" id="Coils"/>
    </source>
</evidence>
<dbReference type="InterPro" id="IPR058781">
    <property type="entry name" value="HH_AprE-like"/>
</dbReference>
<dbReference type="Pfam" id="PF26002">
    <property type="entry name" value="Beta-barrel_AprE"/>
    <property type="match status" value="1"/>
</dbReference>
<evidence type="ECO:0000259" key="12">
    <source>
        <dbReference type="Pfam" id="PF26002"/>
    </source>
</evidence>
<evidence type="ECO:0000256" key="8">
    <source>
        <dbReference type="ARBA" id="ARBA00023136"/>
    </source>
</evidence>
<evidence type="ECO:0000256" key="3">
    <source>
        <dbReference type="ARBA" id="ARBA00022448"/>
    </source>
</evidence>
<evidence type="ECO:0000259" key="11">
    <source>
        <dbReference type="Pfam" id="PF25994"/>
    </source>
</evidence>
<keyword evidence="4 9" id="KW-1003">Cell membrane</keyword>
<dbReference type="RefSeq" id="WP_331256610.1">
    <property type="nucleotide sequence ID" value="NZ_CP133270.1"/>
</dbReference>
<feature type="domain" description="AprE-like long alpha-helical hairpin" evidence="11">
    <location>
        <begin position="105"/>
        <end position="287"/>
    </location>
</feature>
<dbReference type="EMBL" id="CP133270">
    <property type="protein sequence ID" value="WVX66071.1"/>
    <property type="molecule type" value="Genomic_DNA"/>
</dbReference>
<keyword evidence="3 9" id="KW-0813">Transport</keyword>
<sequence length="445" mass="49998">MTFEQKDPLELDYVPEKVRDTKKLASRFSKIMLWMIGGFVIFFIFWASFFSMNEVTRGQGKVIASQETQIIDTLESGIIHEIHVKEGQLVNPGDVMISIDKTIVGAEYEGSHTQYLNYIAAQARLKAQIEGKDFVVPEVVTKQAPEIAAQEMSDYHERLHQLKNQIEIADDQIAQKQQEIAEAQSQIDHGKETLGLLKEELDLVTPLVKEELISKRDVLRLKRDIQETEGKVQTAEIDIPKLKAALLEAENKKEQIGYEFKVQDADKLQDIEAKLADAQSRMKTAENKLSRTEIKAPLKGIVKDIKVKTIGSAIQSGQDLIEVEPAEDTLLVETKVAPTDVAFIRPGMKAIFKVSAYDYSIYGGLDAEVVDISADTLEDKTTNPPQSYYRVNLRTKTNHLTHEGKDLPIIPGENGEVNIVTGEHTIMKFLLKPIIKGLNRAFGER</sequence>
<evidence type="ECO:0000256" key="5">
    <source>
        <dbReference type="ARBA" id="ARBA00022519"/>
    </source>
</evidence>
<keyword evidence="6 9" id="KW-0812">Transmembrane</keyword>
<comment type="similarity">
    <text evidence="2 9">Belongs to the membrane fusion protein (MFP) (TC 8.A.1) family.</text>
</comment>
<feature type="domain" description="AprE-like beta-barrel" evidence="12">
    <location>
        <begin position="330"/>
        <end position="422"/>
    </location>
</feature>
<evidence type="ECO:0000256" key="2">
    <source>
        <dbReference type="ARBA" id="ARBA00009477"/>
    </source>
</evidence>
<keyword evidence="5 9" id="KW-0997">Cell inner membrane</keyword>
<organism evidence="13 14">
    <name type="scientific">Candidatus Bealeia paramacronuclearis</name>
    <dbReference type="NCBI Taxonomy" id="1921001"/>
    <lineage>
        <taxon>Bacteria</taxon>
        <taxon>Pseudomonadati</taxon>
        <taxon>Pseudomonadota</taxon>
        <taxon>Alphaproteobacteria</taxon>
        <taxon>Holosporales</taxon>
        <taxon>Holosporaceae</taxon>
        <taxon>Candidatus Bealeia</taxon>
    </lineage>
</organism>
<dbReference type="PRINTS" id="PR01490">
    <property type="entry name" value="RTXTOXIND"/>
</dbReference>
<evidence type="ECO:0000256" key="6">
    <source>
        <dbReference type="ARBA" id="ARBA00022692"/>
    </source>
</evidence>